<dbReference type="SUPFAM" id="SSF51679">
    <property type="entry name" value="Bacterial luciferase-like"/>
    <property type="match status" value="1"/>
</dbReference>
<evidence type="ECO:0000256" key="1">
    <source>
        <dbReference type="ARBA" id="ARBA00023002"/>
    </source>
</evidence>
<evidence type="ECO:0000313" key="4">
    <source>
        <dbReference type="EMBL" id="MBB4751142.1"/>
    </source>
</evidence>
<comment type="caution">
    <text evidence="4">The sequence shown here is derived from an EMBL/GenBank/DDBJ whole genome shotgun (WGS) entry which is preliminary data.</text>
</comment>
<sequence length="312" mass="32717">MSLGVAIGPADAVNYVDETIELTREAAEAGLTSAWFGQRFEYDAAGLAAVVGRAVPGIRVGTSAIPVFGRHPILVAAQARTAQAATHGRFQLGLALGAPAFVEPALGTPFERPIARLREFLTALRTVLETGHVDHHGELITAVTPLPSALPGAEHPIPLLVAAMGPQALRVTGELADGTLPNLAGPRTLAEHIVPAITRAAAEAGRPRPRIIALAPAVVTADVDRARETAAKQLAIYDSIPSYHRVIQLEGADSAADLAVIGSEEEVAAAVQRYYDAGADEVVLTQTGLDGTENRRRTWKLLGALNQQRSSS</sequence>
<dbReference type="GO" id="GO:0004497">
    <property type="term" value="F:monooxygenase activity"/>
    <property type="evidence" value="ECO:0007669"/>
    <property type="project" value="UniProtKB-KW"/>
</dbReference>
<keyword evidence="1" id="KW-0560">Oxidoreductase</keyword>
<protein>
    <submittedName>
        <fullName evidence="4">F420-dependent oxidoreductase-like protein</fullName>
    </submittedName>
    <submittedName>
        <fullName evidence="3">Monooxygenase (Luciferase-like)</fullName>
    </submittedName>
</protein>
<dbReference type="EMBL" id="JACHNC010000001">
    <property type="protein sequence ID" value="MBB4751142.1"/>
    <property type="molecule type" value="Genomic_DNA"/>
</dbReference>
<dbReference type="CDD" id="cd01097">
    <property type="entry name" value="Tetrahydromethanopterin_reductase"/>
    <property type="match status" value="1"/>
</dbReference>
<dbReference type="Proteomes" id="UP000631312">
    <property type="component" value="Unassembled WGS sequence"/>
</dbReference>
<dbReference type="InterPro" id="IPR050564">
    <property type="entry name" value="F420-G6PD/mer"/>
</dbReference>
<dbReference type="Gene3D" id="3.20.20.30">
    <property type="entry name" value="Luciferase-like domain"/>
    <property type="match status" value="1"/>
</dbReference>
<proteinExistence type="predicted"/>
<feature type="domain" description="Luciferase-like" evidence="2">
    <location>
        <begin position="14"/>
        <end position="281"/>
    </location>
</feature>
<evidence type="ECO:0000313" key="3">
    <source>
        <dbReference type="EMBL" id="GIE44638.1"/>
    </source>
</evidence>
<dbReference type="RefSeq" id="WP_188123216.1">
    <property type="nucleotide sequence ID" value="NZ_BOMP01000139.1"/>
</dbReference>
<dbReference type="InterPro" id="IPR036661">
    <property type="entry name" value="Luciferase-like_sf"/>
</dbReference>
<dbReference type="NCBIfam" id="TIGR03564">
    <property type="entry name" value="F420_MSMEG_4879"/>
    <property type="match status" value="1"/>
</dbReference>
<dbReference type="PANTHER" id="PTHR43244">
    <property type="match status" value="1"/>
</dbReference>
<keyword evidence="3" id="KW-0503">Monooxygenase</keyword>
<evidence type="ECO:0000259" key="2">
    <source>
        <dbReference type="Pfam" id="PF00296"/>
    </source>
</evidence>
<dbReference type="InterPro" id="IPR011251">
    <property type="entry name" value="Luciferase-like_dom"/>
</dbReference>
<dbReference type="Proteomes" id="UP000590511">
    <property type="component" value="Unassembled WGS sequence"/>
</dbReference>
<evidence type="ECO:0000313" key="5">
    <source>
        <dbReference type="Proteomes" id="UP000590511"/>
    </source>
</evidence>
<dbReference type="AlphaFoldDB" id="A0A7W7MI45"/>
<reference evidence="3 6" key="2">
    <citation type="submission" date="2021-01" db="EMBL/GenBank/DDBJ databases">
        <title>Whole genome shotgun sequence of Actinoplanes lobatus NBRC 12513.</title>
        <authorList>
            <person name="Komaki H."/>
            <person name="Tamura T."/>
        </authorList>
    </citation>
    <scope>NUCLEOTIDE SEQUENCE [LARGE SCALE GENOMIC DNA]</scope>
    <source>
        <strain evidence="3 6">NBRC 12513</strain>
    </source>
</reference>
<accession>A0A7W7MI45</accession>
<name>A0A7W7MI45_9ACTN</name>
<keyword evidence="6" id="KW-1185">Reference proteome</keyword>
<dbReference type="GO" id="GO:0016705">
    <property type="term" value="F:oxidoreductase activity, acting on paired donors, with incorporation or reduction of molecular oxygen"/>
    <property type="evidence" value="ECO:0007669"/>
    <property type="project" value="InterPro"/>
</dbReference>
<dbReference type="InterPro" id="IPR019910">
    <property type="entry name" value="Lucif-like_OxRdtase_MSMEG_4879"/>
</dbReference>
<organism evidence="4 5">
    <name type="scientific">Actinoplanes lobatus</name>
    <dbReference type="NCBI Taxonomy" id="113568"/>
    <lineage>
        <taxon>Bacteria</taxon>
        <taxon>Bacillati</taxon>
        <taxon>Actinomycetota</taxon>
        <taxon>Actinomycetes</taxon>
        <taxon>Micromonosporales</taxon>
        <taxon>Micromonosporaceae</taxon>
        <taxon>Actinoplanes</taxon>
    </lineage>
</organism>
<evidence type="ECO:0000313" key="6">
    <source>
        <dbReference type="Proteomes" id="UP000631312"/>
    </source>
</evidence>
<dbReference type="PANTHER" id="PTHR43244:SF1">
    <property type="entry name" value="5,10-METHYLENETETRAHYDROMETHANOPTERIN REDUCTASE"/>
    <property type="match status" value="1"/>
</dbReference>
<dbReference type="Pfam" id="PF00296">
    <property type="entry name" value="Bac_luciferase"/>
    <property type="match status" value="1"/>
</dbReference>
<dbReference type="EMBL" id="BOMP01000139">
    <property type="protein sequence ID" value="GIE44638.1"/>
    <property type="molecule type" value="Genomic_DNA"/>
</dbReference>
<reference evidence="4 5" key="1">
    <citation type="submission" date="2020-08" db="EMBL/GenBank/DDBJ databases">
        <title>Sequencing the genomes of 1000 actinobacteria strains.</title>
        <authorList>
            <person name="Klenk H.-P."/>
        </authorList>
    </citation>
    <scope>NUCLEOTIDE SEQUENCE [LARGE SCALE GENOMIC DNA]</scope>
    <source>
        <strain evidence="4 5">DSM 43150</strain>
    </source>
</reference>
<gene>
    <name evidence="3" type="ORF">Alo02nite_75360</name>
    <name evidence="4" type="ORF">BJ964_005303</name>
</gene>